<sequence>MIITNKHLTELVPPMIHKLPVDQTGAIIDITAENLQDKLLVTNPRNRSAYFGLKQTTPARLGMGRVGTRYRTASVLRLRADHAAAQDSVWQEVPETFVRSMNMLPLQSSCRDESDYLTRPDHGRKLTPAAVATVKSQLPTHPTVLIAVGDGLSSRAITANVAQVIPAIKRGLAHEAISVGKIPFIKYCRVGIEDQLGDLTHADVVCLLIGERPGLVTPKSMSAYVAYRPTVGMPEARRTVISNIHPGGIHANDAGADIATLIVEMLTHQASGLALKQQLVVK</sequence>
<dbReference type="GO" id="GO:0009350">
    <property type="term" value="C:ethanolamine ammonia-lyase complex"/>
    <property type="evidence" value="ECO:0007669"/>
    <property type="project" value="UniProtKB-UniRule"/>
</dbReference>
<organism evidence="6 7">
    <name type="scientific">Lentilactobacillus parafarraginis DSM 18390 = JCM 14109</name>
    <dbReference type="NCBI Taxonomy" id="1423786"/>
    <lineage>
        <taxon>Bacteria</taxon>
        <taxon>Bacillati</taxon>
        <taxon>Bacillota</taxon>
        <taxon>Bacilli</taxon>
        <taxon>Lactobacillales</taxon>
        <taxon>Lactobacillaceae</taxon>
        <taxon>Lentilactobacillus</taxon>
    </lineage>
</organism>
<dbReference type="PANTHER" id="PTHR39330">
    <property type="entry name" value="ETHANOLAMINE AMMONIA-LYASE LIGHT CHAIN"/>
    <property type="match status" value="1"/>
</dbReference>
<dbReference type="InterPro" id="IPR042251">
    <property type="entry name" value="EutC_C"/>
</dbReference>
<reference evidence="6 7" key="1">
    <citation type="journal article" date="2015" name="Genome Announc.">
        <title>Expanding the biotechnology potential of lactobacilli through comparative genomics of 213 strains and associated genera.</title>
        <authorList>
            <person name="Sun Z."/>
            <person name="Harris H.M."/>
            <person name="McCann A."/>
            <person name="Guo C."/>
            <person name="Argimon S."/>
            <person name="Zhang W."/>
            <person name="Yang X."/>
            <person name="Jeffery I.B."/>
            <person name="Cooney J.C."/>
            <person name="Kagawa T.F."/>
            <person name="Liu W."/>
            <person name="Song Y."/>
            <person name="Salvetti E."/>
            <person name="Wrobel A."/>
            <person name="Rasinkangas P."/>
            <person name="Parkhill J."/>
            <person name="Rea M.C."/>
            <person name="O'Sullivan O."/>
            <person name="Ritari J."/>
            <person name="Douillard F.P."/>
            <person name="Paul Ross R."/>
            <person name="Yang R."/>
            <person name="Briner A.E."/>
            <person name="Felis G.E."/>
            <person name="de Vos W.M."/>
            <person name="Barrangou R."/>
            <person name="Klaenhammer T.R."/>
            <person name="Caufield P.W."/>
            <person name="Cui Y."/>
            <person name="Zhang H."/>
            <person name="O'Toole P.W."/>
        </authorList>
    </citation>
    <scope>NUCLEOTIDE SEQUENCE [LARGE SCALE GENOMIC DNA]</scope>
    <source>
        <strain evidence="6 7">DSM 18390</strain>
    </source>
</reference>
<comment type="subunit">
    <text evidence="5">The basic unit is a heterodimer which dimerizes to form tetramers. The heterotetramers trimerize; 6 large subunits form a core ring with 6 small subunits projecting outwards.</text>
</comment>
<evidence type="ECO:0000256" key="4">
    <source>
        <dbReference type="ARBA" id="ARBA00024446"/>
    </source>
</evidence>
<comment type="subcellular location">
    <subcellularLocation>
        <location evidence="5">Bacterial microcompartment</location>
    </subcellularLocation>
</comment>
<dbReference type="RefSeq" id="WP_054734029.1">
    <property type="nucleotide sequence ID" value="NZ_AZFZ01000020.1"/>
</dbReference>
<comment type="cofactor">
    <cofactor evidence="5">
        <name>adenosylcob(III)alamin</name>
        <dbReference type="ChEBI" id="CHEBI:18408"/>
    </cofactor>
    <text evidence="5">Binds between the large and small subunits.</text>
</comment>
<accession>A0A0R1YPG0</accession>
<feature type="binding site" evidence="5">
    <location>
        <position position="190"/>
    </location>
    <ligand>
        <name>adenosylcob(III)alamin</name>
        <dbReference type="ChEBI" id="CHEBI:18408"/>
    </ligand>
</feature>
<evidence type="ECO:0000256" key="2">
    <source>
        <dbReference type="ARBA" id="ARBA00023239"/>
    </source>
</evidence>
<evidence type="ECO:0000256" key="3">
    <source>
        <dbReference type="ARBA" id="ARBA00023285"/>
    </source>
</evidence>
<dbReference type="PANTHER" id="PTHR39330:SF1">
    <property type="entry name" value="ETHANOLAMINE AMMONIA-LYASE SMALL SUBUNIT"/>
    <property type="match status" value="1"/>
</dbReference>
<dbReference type="InterPro" id="IPR042255">
    <property type="entry name" value="EutC_N"/>
</dbReference>
<name>A0A0R1YPG0_9LACO</name>
<dbReference type="EC" id="4.3.1.7" evidence="5"/>
<comment type="caution">
    <text evidence="6">The sequence shown here is derived from an EMBL/GenBank/DDBJ whole genome shotgun (WGS) entry which is preliminary data.</text>
</comment>
<dbReference type="PIRSF" id="PIRSF018982">
    <property type="entry name" value="EutC"/>
    <property type="match status" value="1"/>
</dbReference>
<gene>
    <name evidence="5" type="primary">eutC</name>
    <name evidence="6" type="ORF">FD47_GL000971</name>
</gene>
<dbReference type="GO" id="GO:0031471">
    <property type="term" value="C:ethanolamine degradation polyhedral organelle"/>
    <property type="evidence" value="ECO:0007669"/>
    <property type="project" value="UniProtKB-UniRule"/>
</dbReference>
<dbReference type="Gene3D" id="1.10.30.40">
    <property type="entry name" value="Ethanolamine ammonia-lyase light chain (EutC), N-terminal domain"/>
    <property type="match status" value="1"/>
</dbReference>
<dbReference type="Gene3D" id="3.40.50.11240">
    <property type="entry name" value="Ethanolamine ammonia-lyase light chain (EutC)"/>
    <property type="match status" value="1"/>
</dbReference>
<evidence type="ECO:0000313" key="7">
    <source>
        <dbReference type="Proteomes" id="UP000051010"/>
    </source>
</evidence>
<dbReference type="HAMAP" id="MF_00601">
    <property type="entry name" value="EutC"/>
    <property type="match status" value="1"/>
</dbReference>
<dbReference type="Proteomes" id="UP000051010">
    <property type="component" value="Unassembled WGS sequence"/>
</dbReference>
<dbReference type="InterPro" id="IPR009246">
    <property type="entry name" value="EutC"/>
</dbReference>
<dbReference type="NCBIfam" id="NF003971">
    <property type="entry name" value="PRK05465.1"/>
    <property type="match status" value="1"/>
</dbReference>
<comment type="similarity">
    <text evidence="5">Belongs to the EutC family.</text>
</comment>
<protein>
    <recommendedName>
        <fullName evidence="5">Ethanolamine ammonia-lyase small subunit</fullName>
        <shortName evidence="5">EAL small subunit</shortName>
        <ecNumber evidence="5">4.3.1.7</ecNumber>
    </recommendedName>
</protein>
<keyword evidence="1 5" id="KW-0846">Cobalamin</keyword>
<keyword evidence="3 5" id="KW-0170">Cobalt</keyword>
<dbReference type="GO" id="GO:0006520">
    <property type="term" value="P:amino acid metabolic process"/>
    <property type="evidence" value="ECO:0007669"/>
    <property type="project" value="InterPro"/>
</dbReference>
<dbReference type="AlphaFoldDB" id="A0A0R1YPG0"/>
<evidence type="ECO:0000256" key="1">
    <source>
        <dbReference type="ARBA" id="ARBA00022628"/>
    </source>
</evidence>
<dbReference type="EMBL" id="AZFZ01000020">
    <property type="protein sequence ID" value="KRM44097.1"/>
    <property type="molecule type" value="Genomic_DNA"/>
</dbReference>
<feature type="binding site" evidence="5">
    <location>
        <position position="211"/>
    </location>
    <ligand>
        <name>adenosylcob(III)alamin</name>
        <dbReference type="ChEBI" id="CHEBI:18408"/>
    </ligand>
</feature>
<comment type="pathway">
    <text evidence="5">Amine and polyamine degradation; ethanolamine degradation.</text>
</comment>
<comment type="catalytic activity">
    <reaction evidence="5">
        <text>ethanolamine = acetaldehyde + NH4(+)</text>
        <dbReference type="Rhea" id="RHEA:15313"/>
        <dbReference type="ChEBI" id="CHEBI:15343"/>
        <dbReference type="ChEBI" id="CHEBI:28938"/>
        <dbReference type="ChEBI" id="CHEBI:57603"/>
        <dbReference type="EC" id="4.3.1.7"/>
    </reaction>
</comment>
<comment type="function">
    <text evidence="5">Catalyzes the deamination of various vicinal amino-alcohols to oxo compounds. Allows this organism to utilize ethanolamine as the sole source of nitrogen and carbon in the presence of external vitamin B12.</text>
</comment>
<dbReference type="GO" id="GO:0046336">
    <property type="term" value="P:ethanolamine catabolic process"/>
    <property type="evidence" value="ECO:0007669"/>
    <property type="project" value="UniProtKB-UniRule"/>
</dbReference>
<dbReference type="GO" id="GO:0031419">
    <property type="term" value="F:cobalamin binding"/>
    <property type="evidence" value="ECO:0007669"/>
    <property type="project" value="UniProtKB-UniRule"/>
</dbReference>
<evidence type="ECO:0000256" key="5">
    <source>
        <dbReference type="HAMAP-Rule" id="MF_00601"/>
    </source>
</evidence>
<dbReference type="Pfam" id="PF05985">
    <property type="entry name" value="EutC"/>
    <property type="match status" value="1"/>
</dbReference>
<dbReference type="PATRIC" id="fig|1423786.4.peg.1021"/>
<keyword evidence="4 5" id="KW-1283">Bacterial microcompartment</keyword>
<evidence type="ECO:0000313" key="6">
    <source>
        <dbReference type="EMBL" id="KRM44097.1"/>
    </source>
</evidence>
<keyword evidence="2 5" id="KW-0456">Lyase</keyword>
<proteinExistence type="inferred from homology"/>
<dbReference type="UniPathway" id="UPA00560"/>
<dbReference type="GO" id="GO:0008851">
    <property type="term" value="F:ethanolamine ammonia-lyase activity"/>
    <property type="evidence" value="ECO:0007669"/>
    <property type="project" value="UniProtKB-UniRule"/>
</dbReference>